<dbReference type="InterPro" id="IPR005064">
    <property type="entry name" value="BUG"/>
</dbReference>
<dbReference type="Gene3D" id="3.40.190.150">
    <property type="entry name" value="Bordetella uptake gene, domain 1"/>
    <property type="match status" value="1"/>
</dbReference>
<dbReference type="Pfam" id="PF03401">
    <property type="entry name" value="TctC"/>
    <property type="match status" value="1"/>
</dbReference>
<dbReference type="InterPro" id="IPR042100">
    <property type="entry name" value="Bug_dom1"/>
</dbReference>
<evidence type="ECO:0000256" key="1">
    <source>
        <dbReference type="ARBA" id="ARBA00006987"/>
    </source>
</evidence>
<dbReference type="PANTHER" id="PTHR42928">
    <property type="entry name" value="TRICARBOXYLATE-BINDING PROTEIN"/>
    <property type="match status" value="1"/>
</dbReference>
<name>A0A6J4JHI1_9PROT</name>
<dbReference type="EMBL" id="CADCTG010000271">
    <property type="protein sequence ID" value="CAA9278192.1"/>
    <property type="molecule type" value="Genomic_DNA"/>
</dbReference>
<proteinExistence type="inferred from homology"/>
<gene>
    <name evidence="2" type="ORF">AVDCRST_MAG08-3609</name>
</gene>
<dbReference type="PIRSF" id="PIRSF017082">
    <property type="entry name" value="YflP"/>
    <property type="match status" value="1"/>
</dbReference>
<dbReference type="Gene3D" id="3.40.190.10">
    <property type="entry name" value="Periplasmic binding protein-like II"/>
    <property type="match status" value="1"/>
</dbReference>
<dbReference type="SUPFAM" id="SSF53850">
    <property type="entry name" value="Periplasmic binding protein-like II"/>
    <property type="match status" value="1"/>
</dbReference>
<protein>
    <submittedName>
        <fullName evidence="2">Tricarboxylate transport protein TctC</fullName>
    </submittedName>
</protein>
<accession>A0A6J4JHI1</accession>
<dbReference type="PANTHER" id="PTHR42928:SF5">
    <property type="entry name" value="BLR1237 PROTEIN"/>
    <property type="match status" value="1"/>
</dbReference>
<evidence type="ECO:0000313" key="2">
    <source>
        <dbReference type="EMBL" id="CAA9278192.1"/>
    </source>
</evidence>
<dbReference type="AlphaFoldDB" id="A0A6J4JHI1"/>
<reference evidence="2" key="1">
    <citation type="submission" date="2020-02" db="EMBL/GenBank/DDBJ databases">
        <authorList>
            <person name="Meier V. D."/>
        </authorList>
    </citation>
    <scope>NUCLEOTIDE SEQUENCE</scope>
    <source>
        <strain evidence="2">AVDCRST_MAG08</strain>
    </source>
</reference>
<comment type="similarity">
    <text evidence="1">Belongs to the UPF0065 (bug) family.</text>
</comment>
<organism evidence="2">
    <name type="scientific">uncultured Acetobacteraceae bacterium</name>
    <dbReference type="NCBI Taxonomy" id="169975"/>
    <lineage>
        <taxon>Bacteria</taxon>
        <taxon>Pseudomonadati</taxon>
        <taxon>Pseudomonadota</taxon>
        <taxon>Alphaproteobacteria</taxon>
        <taxon>Acetobacterales</taxon>
        <taxon>Acetobacteraceae</taxon>
        <taxon>environmental samples</taxon>
    </lineage>
</organism>
<sequence>MDTTWVERRAALAALAAGAAGLVGGRRAAGQQMPLDRLARTVIGFPPGGSSDTVARLYAERLRGAYAPQVVVENRAGAGGRLALEAVKAARPDGATLVQTPASMLTIYPHIYQRTMRYDALTDFVPVTPVCTFPFALTVRADHPAKSFPEFVDWAKRQTGEVPYAGPAAGAVPHFLGVQMAKALGLRLTHVSYRGGAPALQDLISGQLPMVLLVAGEVAEFQRSGQVRILAVSSPERMPRLPDLPTFAELGQPDLTAEEWFGVLLPAQTPAPLVEGLHRALAAAAATPELQEALAKLEYRAATSSPQAFAERIRVERERWRPIVQESGFKAEE</sequence>